<organism evidence="1 2">
    <name type="scientific">Melipona quadrifasciata</name>
    <dbReference type="NCBI Taxonomy" id="166423"/>
    <lineage>
        <taxon>Eukaryota</taxon>
        <taxon>Metazoa</taxon>
        <taxon>Ecdysozoa</taxon>
        <taxon>Arthropoda</taxon>
        <taxon>Hexapoda</taxon>
        <taxon>Insecta</taxon>
        <taxon>Pterygota</taxon>
        <taxon>Neoptera</taxon>
        <taxon>Endopterygota</taxon>
        <taxon>Hymenoptera</taxon>
        <taxon>Apocrita</taxon>
        <taxon>Aculeata</taxon>
        <taxon>Apoidea</taxon>
        <taxon>Anthophila</taxon>
        <taxon>Apidae</taxon>
        <taxon>Melipona</taxon>
    </lineage>
</organism>
<proteinExistence type="predicted"/>
<evidence type="ECO:0000313" key="2">
    <source>
        <dbReference type="Proteomes" id="UP000053105"/>
    </source>
</evidence>
<reference evidence="1 2" key="1">
    <citation type="submission" date="2015-07" db="EMBL/GenBank/DDBJ databases">
        <title>The genome of Melipona quadrifasciata.</title>
        <authorList>
            <person name="Pan H."/>
            <person name="Kapheim K."/>
        </authorList>
    </citation>
    <scope>NUCLEOTIDE SEQUENCE [LARGE SCALE GENOMIC DNA]</scope>
    <source>
        <strain evidence="1">0111107301</strain>
        <tissue evidence="1">Whole body</tissue>
    </source>
</reference>
<dbReference type="AlphaFoldDB" id="A0A0M8ZW45"/>
<dbReference type="EMBL" id="KQ435851">
    <property type="protein sequence ID" value="KOX70749.1"/>
    <property type="molecule type" value="Genomic_DNA"/>
</dbReference>
<name>A0A0M8ZW45_9HYME</name>
<gene>
    <name evidence="1" type="ORF">WN51_02173</name>
</gene>
<accession>A0A0M8ZW45</accession>
<protein>
    <submittedName>
        <fullName evidence="1">Uncharacterized protein</fullName>
    </submittedName>
</protein>
<evidence type="ECO:0000313" key="1">
    <source>
        <dbReference type="EMBL" id="KOX70749.1"/>
    </source>
</evidence>
<keyword evidence="2" id="KW-1185">Reference proteome</keyword>
<dbReference type="Proteomes" id="UP000053105">
    <property type="component" value="Unassembled WGS sequence"/>
</dbReference>
<sequence>MDSAFDNENVEELDTRSSHHRLLRICGKFKGEGILQMHMKRAQSDVIMDLPAPLVNLENGTNLSGAARHGINSQESLPRFISGAAADGSDSLSQTLVRTVIHPSSVPHTLLCLTSEIGRTSTLGAQPLAACASQCSKLTCVLKYATHSTRSSEDKRTDIVCQIEAHRSNYLLKMKRIE</sequence>